<reference evidence="1 2" key="1">
    <citation type="submission" date="2015-04" db="EMBL/GenBank/DDBJ databases">
        <title>Complete Genome Sequence of Kosmotoga pacifica SLHLJ1.</title>
        <authorList>
            <person name="Jiang L.J."/>
            <person name="Shao Z.Z."/>
            <person name="Jebbar M."/>
        </authorList>
    </citation>
    <scope>NUCLEOTIDE SEQUENCE [LARGE SCALE GENOMIC DNA]</scope>
    <source>
        <strain evidence="1 2">SLHLJ1</strain>
    </source>
</reference>
<gene>
    <name evidence="1" type="ORF">IX53_09695</name>
</gene>
<sequence length="212" mass="24296">MDRNELIRKIVDEKGVEAIPVLMELLRKEDDETAQICLDALAQIGEEGRKALINELKHIEKEQVRNDITVLYIVDKLGEIRETRAVPTLYSLLQLYDNEDAQVVIYEALAKLGEGERIVDVLTLLLEEAQTLEFIDQLIMALSHTKSIKGLKALVKLYSKAGLDKGTKAFVLEGIQIMLMDRPEFKDILGTLQKGDEILEKLYFWRRENEKK</sequence>
<evidence type="ECO:0000313" key="1">
    <source>
        <dbReference type="EMBL" id="AKI98056.1"/>
    </source>
</evidence>
<dbReference type="OrthoDB" id="45495at2"/>
<dbReference type="SUPFAM" id="SSF48371">
    <property type="entry name" value="ARM repeat"/>
    <property type="match status" value="1"/>
</dbReference>
<dbReference type="EMBL" id="CP011232">
    <property type="protein sequence ID" value="AKI98056.1"/>
    <property type="molecule type" value="Genomic_DNA"/>
</dbReference>
<dbReference type="STRING" id="1330330.IX53_09695"/>
<dbReference type="Gene3D" id="1.25.10.10">
    <property type="entry name" value="Leucine-rich Repeat Variant"/>
    <property type="match status" value="1"/>
</dbReference>
<evidence type="ECO:0008006" key="3">
    <source>
        <dbReference type="Google" id="ProtNLM"/>
    </source>
</evidence>
<dbReference type="AlphaFoldDB" id="A0A0G2ZDA5"/>
<name>A0A0G2ZDA5_9BACT</name>
<protein>
    <recommendedName>
        <fullName evidence="3">PBS lyase</fullName>
    </recommendedName>
</protein>
<dbReference type="InterPro" id="IPR016024">
    <property type="entry name" value="ARM-type_fold"/>
</dbReference>
<dbReference type="InterPro" id="IPR011989">
    <property type="entry name" value="ARM-like"/>
</dbReference>
<keyword evidence="2" id="KW-1185">Reference proteome</keyword>
<dbReference type="KEGG" id="kpf:IX53_09695"/>
<dbReference type="RefSeq" id="WP_047755191.1">
    <property type="nucleotide sequence ID" value="NZ_CAJUHA010000001.1"/>
</dbReference>
<dbReference type="PATRIC" id="fig|1330330.3.peg.1975"/>
<dbReference type="Proteomes" id="UP000035159">
    <property type="component" value="Chromosome"/>
</dbReference>
<accession>A0A0G2ZDA5</accession>
<evidence type="ECO:0000313" key="2">
    <source>
        <dbReference type="Proteomes" id="UP000035159"/>
    </source>
</evidence>
<organism evidence="1 2">
    <name type="scientific">Kosmotoga pacifica</name>
    <dbReference type="NCBI Taxonomy" id="1330330"/>
    <lineage>
        <taxon>Bacteria</taxon>
        <taxon>Thermotogati</taxon>
        <taxon>Thermotogota</taxon>
        <taxon>Thermotogae</taxon>
        <taxon>Kosmotogales</taxon>
        <taxon>Kosmotogaceae</taxon>
        <taxon>Kosmotoga</taxon>
    </lineage>
</organism>
<proteinExistence type="predicted"/>